<comment type="caution">
    <text evidence="1">The sequence shown here is derived from an EMBL/GenBank/DDBJ whole genome shotgun (WGS) entry which is preliminary data.</text>
</comment>
<proteinExistence type="predicted"/>
<sequence length="736" mass="82813">MSGAIASVSGVQGRTDLLLTSTRRENGRLNEVLEPCNQILLMFRLCGLPPMEIRQLIGILSGTKVKPAWKSLFYANCSARTIHDNFESGLRFLKYIKRPHKRISVRHKHLIDITGDRSGRGTDETDVLLNDLKNRISTKQLSDGTACRAALQTKSGMTKPGDPWTDHCRKPIHATISVALTSGYKVSPISIFRSSFSSSNCSQLLKVVLRRGGRTSSCVSEITSLLDHYSVASSRASPHESKLSTDDLLLSILPLHYPPVLDTKQSIKTLLLKYRACSEKDFLHQKIVNATLQQVVFQLAEAHTGTSCPYDKIHCFGNNALFFAARSTVLTYVLSCIIGNTANLDVQGLSMTNFDFDIITLLFQQNKIWQWLALSMQPLPSPNRRTTFHNRPWLCTLLKQEGVLASSTNSYYVLPWHPNNYNARLHTPSAFLVIRIEGANVNPSGRDNKTIRNLVSKIPKEDVLEYLLSVGAKVNYRNRDGQYPINYLQGVLQRKLRSTSNIGHFAEALKCSVLLLDPGPQAGYFRSTQKKRIHCKQVNCMAHLKYAIHNIGLRTNHLLFRKKSAFRDLPYNPLVVMVKQDHDGKSQYSFAATPEAIFLVPLSPKSILNIAWNELGPENHILVVTSDRIPRAYHHRVVDLPQMANIRCYFHSSSFPSLSAISTLLLQIYDPFRITGLFRRIAGRSDISLAPWTNAAILVIIFRSDILFEGIKLLYVSVDVSLNRRLLESIYFVVTT</sequence>
<gene>
    <name evidence="1" type="ORF">BDR25DRAFT_360887</name>
</gene>
<name>A0ACB6QDD8_9PLEO</name>
<protein>
    <submittedName>
        <fullName evidence="1">Uncharacterized protein</fullName>
    </submittedName>
</protein>
<organism evidence="1 2">
    <name type="scientific">Lindgomyces ingoldianus</name>
    <dbReference type="NCBI Taxonomy" id="673940"/>
    <lineage>
        <taxon>Eukaryota</taxon>
        <taxon>Fungi</taxon>
        <taxon>Dikarya</taxon>
        <taxon>Ascomycota</taxon>
        <taxon>Pezizomycotina</taxon>
        <taxon>Dothideomycetes</taxon>
        <taxon>Pleosporomycetidae</taxon>
        <taxon>Pleosporales</taxon>
        <taxon>Lindgomycetaceae</taxon>
        <taxon>Lindgomyces</taxon>
    </lineage>
</organism>
<dbReference type="EMBL" id="MU003532">
    <property type="protein sequence ID" value="KAF2464983.1"/>
    <property type="molecule type" value="Genomic_DNA"/>
</dbReference>
<evidence type="ECO:0000313" key="2">
    <source>
        <dbReference type="Proteomes" id="UP000799755"/>
    </source>
</evidence>
<reference evidence="1" key="1">
    <citation type="journal article" date="2020" name="Stud. Mycol.">
        <title>101 Dothideomycetes genomes: a test case for predicting lifestyles and emergence of pathogens.</title>
        <authorList>
            <person name="Haridas S."/>
            <person name="Albert R."/>
            <person name="Binder M."/>
            <person name="Bloem J."/>
            <person name="Labutti K."/>
            <person name="Salamov A."/>
            <person name="Andreopoulos B."/>
            <person name="Baker S."/>
            <person name="Barry K."/>
            <person name="Bills G."/>
            <person name="Bluhm B."/>
            <person name="Cannon C."/>
            <person name="Castanera R."/>
            <person name="Culley D."/>
            <person name="Daum C."/>
            <person name="Ezra D."/>
            <person name="Gonzalez J."/>
            <person name="Henrissat B."/>
            <person name="Kuo A."/>
            <person name="Liang C."/>
            <person name="Lipzen A."/>
            <person name="Lutzoni F."/>
            <person name="Magnuson J."/>
            <person name="Mondo S."/>
            <person name="Nolan M."/>
            <person name="Ohm R."/>
            <person name="Pangilinan J."/>
            <person name="Park H.-J."/>
            <person name="Ramirez L."/>
            <person name="Alfaro M."/>
            <person name="Sun H."/>
            <person name="Tritt A."/>
            <person name="Yoshinaga Y."/>
            <person name="Zwiers L.-H."/>
            <person name="Turgeon B."/>
            <person name="Goodwin S."/>
            <person name="Spatafora J."/>
            <person name="Crous P."/>
            <person name="Grigoriev I."/>
        </authorList>
    </citation>
    <scope>NUCLEOTIDE SEQUENCE</scope>
    <source>
        <strain evidence="1">ATCC 200398</strain>
    </source>
</reference>
<dbReference type="Proteomes" id="UP000799755">
    <property type="component" value="Unassembled WGS sequence"/>
</dbReference>
<accession>A0ACB6QDD8</accession>
<keyword evidence="2" id="KW-1185">Reference proteome</keyword>
<evidence type="ECO:0000313" key="1">
    <source>
        <dbReference type="EMBL" id="KAF2464983.1"/>
    </source>
</evidence>